<accession>A0ABS9X2E6</accession>
<dbReference type="PANTHER" id="PTHR33713">
    <property type="entry name" value="ANTITOXIN YAFN-RELATED"/>
    <property type="match status" value="1"/>
</dbReference>
<comment type="caution">
    <text evidence="3">The sequence shown here is derived from an EMBL/GenBank/DDBJ whole genome shotgun (WGS) entry which is preliminary data.</text>
</comment>
<dbReference type="InterPro" id="IPR051405">
    <property type="entry name" value="phD/YefM_antitoxin"/>
</dbReference>
<sequence>MAIVQKPHSLDLAAFAIVDEFNPIKGNRFKYFYKEPNMVYIWFFIGSRVNIMSLADQIKPISYLKANAAKIAAELKNDGEAYIITQNGEAVMVVQSVTEYEETQETLAMLQLVSTGEQDIAAGRTISVKEAMSQIRQNIE</sequence>
<organism evidence="3 4">
    <name type="scientific">Colwellia maritima</name>
    <dbReference type="NCBI Taxonomy" id="2912588"/>
    <lineage>
        <taxon>Bacteria</taxon>
        <taxon>Pseudomonadati</taxon>
        <taxon>Pseudomonadota</taxon>
        <taxon>Gammaproteobacteria</taxon>
        <taxon>Alteromonadales</taxon>
        <taxon>Colwelliaceae</taxon>
        <taxon>Colwellia</taxon>
    </lineage>
</organism>
<dbReference type="SUPFAM" id="SSF143120">
    <property type="entry name" value="YefM-like"/>
    <property type="match status" value="1"/>
</dbReference>
<name>A0ABS9X2E6_9GAMM</name>
<evidence type="ECO:0000256" key="2">
    <source>
        <dbReference type="RuleBase" id="RU362080"/>
    </source>
</evidence>
<dbReference type="InterPro" id="IPR036165">
    <property type="entry name" value="YefM-like_sf"/>
</dbReference>
<proteinExistence type="inferred from homology"/>
<dbReference type="InterPro" id="IPR006442">
    <property type="entry name" value="Antitoxin_Phd/YefM"/>
</dbReference>
<evidence type="ECO:0000313" key="3">
    <source>
        <dbReference type="EMBL" id="MCI2284365.1"/>
    </source>
</evidence>
<evidence type="ECO:0000256" key="1">
    <source>
        <dbReference type="ARBA" id="ARBA00009981"/>
    </source>
</evidence>
<gene>
    <name evidence="3" type="ORF">L3081_14445</name>
</gene>
<dbReference type="Pfam" id="PF02604">
    <property type="entry name" value="PhdYeFM_antitox"/>
    <property type="match status" value="1"/>
</dbReference>
<dbReference type="EMBL" id="JAKKSL010000002">
    <property type="protein sequence ID" value="MCI2284365.1"/>
    <property type="molecule type" value="Genomic_DNA"/>
</dbReference>
<dbReference type="NCBIfam" id="TIGR01552">
    <property type="entry name" value="phd_fam"/>
    <property type="match status" value="1"/>
</dbReference>
<evidence type="ECO:0000313" key="4">
    <source>
        <dbReference type="Proteomes" id="UP001139646"/>
    </source>
</evidence>
<dbReference type="Gene3D" id="3.40.1620.10">
    <property type="entry name" value="YefM-like domain"/>
    <property type="match status" value="1"/>
</dbReference>
<dbReference type="PANTHER" id="PTHR33713:SF11">
    <property type="entry name" value="PREVENT-HOST-DEATH FAMILY PROTEIN"/>
    <property type="match status" value="1"/>
</dbReference>
<reference evidence="3" key="1">
    <citation type="submission" date="2022-01" db="EMBL/GenBank/DDBJ databases">
        <title>Colwellia maritima, isolated from seawater.</title>
        <authorList>
            <person name="Kristyanto S."/>
            <person name="Jung J."/>
            <person name="Jeon C.O."/>
        </authorList>
    </citation>
    <scope>NUCLEOTIDE SEQUENCE</scope>
    <source>
        <strain evidence="3">MSW7</strain>
    </source>
</reference>
<keyword evidence="4" id="KW-1185">Reference proteome</keyword>
<comment type="similarity">
    <text evidence="1 2">Belongs to the phD/YefM antitoxin family.</text>
</comment>
<dbReference type="RefSeq" id="WP_242286803.1">
    <property type="nucleotide sequence ID" value="NZ_JAKKSL010000002.1"/>
</dbReference>
<protein>
    <recommendedName>
        <fullName evidence="2">Antitoxin</fullName>
    </recommendedName>
</protein>
<dbReference type="Proteomes" id="UP001139646">
    <property type="component" value="Unassembled WGS sequence"/>
</dbReference>
<comment type="function">
    <text evidence="2">Antitoxin component of a type II toxin-antitoxin (TA) system.</text>
</comment>